<feature type="compositionally biased region" description="Low complexity" evidence="1">
    <location>
        <begin position="34"/>
        <end position="45"/>
    </location>
</feature>
<evidence type="ECO:0008006" key="4">
    <source>
        <dbReference type="Google" id="ProtNLM"/>
    </source>
</evidence>
<evidence type="ECO:0000256" key="1">
    <source>
        <dbReference type="SAM" id="MobiDB-lite"/>
    </source>
</evidence>
<protein>
    <recommendedName>
        <fullName evidence="4">Syntaxin 6 N-terminal domain-containing protein</fullName>
    </recommendedName>
</protein>
<sequence>MSGPVKNIHENLSFSGILELRQDRTAVMANRPNSSGPDSSAGSSAELPAVSGLNKMGVLPEEWTLPHEWKIEKRERFDNWKMDVQSQISNISQNLQSSLQEFPHPEVGSRLQAADEAVDEWRELQRQRSLLGGTSREDRGMQYGLSRSLTGEAF</sequence>
<gene>
    <name evidence="2" type="ORF">ElyMa_004288700</name>
</gene>
<feature type="region of interest" description="Disordered" evidence="1">
    <location>
        <begin position="25"/>
        <end position="48"/>
    </location>
</feature>
<reference evidence="2 3" key="1">
    <citation type="journal article" date="2021" name="Elife">
        <title>Chloroplast acquisition without the gene transfer in kleptoplastic sea slugs, Plakobranchus ocellatus.</title>
        <authorList>
            <person name="Maeda T."/>
            <person name="Takahashi S."/>
            <person name="Yoshida T."/>
            <person name="Shimamura S."/>
            <person name="Takaki Y."/>
            <person name="Nagai Y."/>
            <person name="Toyoda A."/>
            <person name="Suzuki Y."/>
            <person name="Arimoto A."/>
            <person name="Ishii H."/>
            <person name="Satoh N."/>
            <person name="Nishiyama T."/>
            <person name="Hasebe M."/>
            <person name="Maruyama T."/>
            <person name="Minagawa J."/>
            <person name="Obokata J."/>
            <person name="Shigenobu S."/>
        </authorList>
    </citation>
    <scope>NUCLEOTIDE SEQUENCE [LARGE SCALE GENOMIC DNA]</scope>
</reference>
<evidence type="ECO:0000313" key="2">
    <source>
        <dbReference type="EMBL" id="GFR89834.1"/>
    </source>
</evidence>
<organism evidence="2 3">
    <name type="scientific">Elysia marginata</name>
    <dbReference type="NCBI Taxonomy" id="1093978"/>
    <lineage>
        <taxon>Eukaryota</taxon>
        <taxon>Metazoa</taxon>
        <taxon>Spiralia</taxon>
        <taxon>Lophotrochozoa</taxon>
        <taxon>Mollusca</taxon>
        <taxon>Gastropoda</taxon>
        <taxon>Heterobranchia</taxon>
        <taxon>Euthyneura</taxon>
        <taxon>Panpulmonata</taxon>
        <taxon>Sacoglossa</taxon>
        <taxon>Placobranchoidea</taxon>
        <taxon>Plakobranchidae</taxon>
        <taxon>Elysia</taxon>
    </lineage>
</organism>
<evidence type="ECO:0000313" key="3">
    <source>
        <dbReference type="Proteomes" id="UP000762676"/>
    </source>
</evidence>
<keyword evidence="3" id="KW-1185">Reference proteome</keyword>
<dbReference type="EMBL" id="BMAT01008641">
    <property type="protein sequence ID" value="GFR89834.1"/>
    <property type="molecule type" value="Genomic_DNA"/>
</dbReference>
<feature type="region of interest" description="Disordered" evidence="1">
    <location>
        <begin position="129"/>
        <end position="154"/>
    </location>
</feature>
<accession>A0AAV4GWR0</accession>
<proteinExistence type="predicted"/>
<name>A0AAV4GWR0_9GAST</name>
<dbReference type="Proteomes" id="UP000762676">
    <property type="component" value="Unassembled WGS sequence"/>
</dbReference>
<feature type="compositionally biased region" description="Polar residues" evidence="1">
    <location>
        <begin position="145"/>
        <end position="154"/>
    </location>
</feature>
<comment type="caution">
    <text evidence="2">The sequence shown here is derived from an EMBL/GenBank/DDBJ whole genome shotgun (WGS) entry which is preliminary data.</text>
</comment>
<dbReference type="AlphaFoldDB" id="A0AAV4GWR0"/>